<reference evidence="2" key="2">
    <citation type="submission" date="2014-03" db="EMBL/GenBank/DDBJ databases">
        <authorList>
            <person name="Urmite Genomes"/>
        </authorList>
    </citation>
    <scope>NUCLEOTIDE SEQUENCE</scope>
    <source>
        <strain evidence="2">DSM 44829</strain>
    </source>
</reference>
<keyword evidence="3" id="KW-1185">Reference proteome</keyword>
<protein>
    <recommendedName>
        <fullName evidence="4">Membrane-anchored protein</fullName>
    </recommendedName>
</protein>
<name>W9AVI0_MYCCO</name>
<dbReference type="EMBL" id="CCBB010000001">
    <property type="protein sequence ID" value="CDO06566.1"/>
    <property type="molecule type" value="Genomic_DNA"/>
</dbReference>
<sequence length="239" mass="25530">MTNKVPAVTAIFWVTKILTTGFGEAASDAAMRTIGSVAAAVAWLLLAVGLVIQFRSLRYRPAVYWFSVVMVAVFGTMAADIPSSVGVPLWVTSVAYLLLVLIIFVCWFRAEGTLSFATIGTRRREGFYWLAVAVTFALGTAVGDLTADVWGWGYLASGLVFCALIAIPAAAVRARWLGAVAGFWIAYVLTRPLGASFADWMSMPQRHGGLGLGAPLVALIWAVPVVIIVGLMTVADGRR</sequence>
<feature type="transmembrane region" description="Helical" evidence="1">
    <location>
        <begin position="33"/>
        <end position="51"/>
    </location>
</feature>
<dbReference type="STRING" id="258533.BN977_01359"/>
<organism evidence="2 3">
    <name type="scientific">Mycolicibacterium cosmeticum</name>
    <dbReference type="NCBI Taxonomy" id="258533"/>
    <lineage>
        <taxon>Bacteria</taxon>
        <taxon>Bacillati</taxon>
        <taxon>Actinomycetota</taxon>
        <taxon>Actinomycetes</taxon>
        <taxon>Mycobacteriales</taxon>
        <taxon>Mycobacteriaceae</taxon>
        <taxon>Mycolicibacterium</taxon>
    </lineage>
</organism>
<evidence type="ECO:0008006" key="4">
    <source>
        <dbReference type="Google" id="ProtNLM"/>
    </source>
</evidence>
<evidence type="ECO:0000313" key="3">
    <source>
        <dbReference type="Proteomes" id="UP000028870"/>
    </source>
</evidence>
<feature type="transmembrane region" description="Helical" evidence="1">
    <location>
        <begin position="63"/>
        <end position="81"/>
    </location>
</feature>
<feature type="transmembrane region" description="Helical" evidence="1">
    <location>
        <begin position="149"/>
        <end position="169"/>
    </location>
</feature>
<dbReference type="Proteomes" id="UP000028870">
    <property type="component" value="Unassembled WGS sequence"/>
</dbReference>
<feature type="transmembrane region" description="Helical" evidence="1">
    <location>
        <begin position="127"/>
        <end position="143"/>
    </location>
</feature>
<dbReference type="InterPro" id="IPR007136">
    <property type="entry name" value="DUF347"/>
</dbReference>
<keyword evidence="1" id="KW-0812">Transmembrane</keyword>
<dbReference type="eggNOG" id="COG4705">
    <property type="taxonomic scope" value="Bacteria"/>
</dbReference>
<comment type="caution">
    <text evidence="2">The sequence shown here is derived from an EMBL/GenBank/DDBJ whole genome shotgun (WGS) entry which is preliminary data.</text>
</comment>
<proteinExistence type="predicted"/>
<keyword evidence="1" id="KW-1133">Transmembrane helix</keyword>
<feature type="transmembrane region" description="Helical" evidence="1">
    <location>
        <begin position="87"/>
        <end position="107"/>
    </location>
</feature>
<evidence type="ECO:0000256" key="1">
    <source>
        <dbReference type="SAM" id="Phobius"/>
    </source>
</evidence>
<keyword evidence="1" id="KW-0472">Membrane</keyword>
<feature type="transmembrane region" description="Helical" evidence="1">
    <location>
        <begin position="176"/>
        <end position="194"/>
    </location>
</feature>
<gene>
    <name evidence="2" type="ORF">BN977_01359</name>
</gene>
<evidence type="ECO:0000313" key="2">
    <source>
        <dbReference type="EMBL" id="CDO06566.1"/>
    </source>
</evidence>
<feature type="transmembrane region" description="Helical" evidence="1">
    <location>
        <begin position="214"/>
        <end position="235"/>
    </location>
</feature>
<accession>W9AVI0</accession>
<reference evidence="2" key="1">
    <citation type="submission" date="2014-03" db="EMBL/GenBank/DDBJ databases">
        <title>Draft Genome Sequence of Mycobacterium cosmeticum DSM 44829.</title>
        <authorList>
            <person name="Croce O."/>
            <person name="Robert C."/>
            <person name="Raoult D."/>
            <person name="Drancourt M."/>
        </authorList>
    </citation>
    <scope>NUCLEOTIDE SEQUENCE [LARGE SCALE GENOMIC DNA]</scope>
    <source>
        <strain evidence="2">DSM 44829</strain>
    </source>
</reference>
<dbReference type="AlphaFoldDB" id="W9AVI0"/>
<dbReference type="Pfam" id="PF03988">
    <property type="entry name" value="DUF347"/>
    <property type="match status" value="3"/>
</dbReference>